<dbReference type="RefSeq" id="WP_097128376.1">
    <property type="nucleotide sequence ID" value="NZ_OCMT01000001.1"/>
</dbReference>
<feature type="chain" id="PRO_5012832015" description="DUF6850 domain-containing protein" evidence="1">
    <location>
        <begin position="21"/>
        <end position="502"/>
    </location>
</feature>
<evidence type="ECO:0000313" key="4">
    <source>
        <dbReference type="Proteomes" id="UP000219281"/>
    </source>
</evidence>
<keyword evidence="1" id="KW-0732">Signal</keyword>
<dbReference type="AlphaFoldDB" id="A0A285ZRC9"/>
<evidence type="ECO:0000256" key="1">
    <source>
        <dbReference type="SAM" id="SignalP"/>
    </source>
</evidence>
<dbReference type="InterPro" id="IPR049236">
    <property type="entry name" value="DUF6850"/>
</dbReference>
<evidence type="ECO:0000259" key="2">
    <source>
        <dbReference type="Pfam" id="PF21012"/>
    </source>
</evidence>
<dbReference type="Proteomes" id="UP000219281">
    <property type="component" value="Unassembled WGS sequence"/>
</dbReference>
<evidence type="ECO:0000313" key="3">
    <source>
        <dbReference type="EMBL" id="SOD12188.1"/>
    </source>
</evidence>
<feature type="domain" description="DUF6850" evidence="2">
    <location>
        <begin position="47"/>
        <end position="502"/>
    </location>
</feature>
<sequence length="502" mass="56673">MNIKKLIFLIVFLSVANTYAQDTTYVNKVAEQVSPLVTLRDEMYSSPALRPFYRNYNYALLAANLEKLDKDLYLKQEGSGYNSFRINSESFIKNITGISLWGKAYYNNEKIRQVNFNETLDYHYVYPYVMADTIGGDLNTETYYFGGGLSKKIGGLRYAFQGSFKGIQSFRNRDPRPKNISSDVNLSLSVAKELSKNKALSFDLNLQKYNQDNGLTFVRELGFPLVYHDAGLGVYNEILAGTRLQAYYKGSRLGAQLNFTPTNLNGFSAQLGYHQFQLSKELSSIIDNISEVNEDNIHLALAYHVQSQKQSFIVRLKGAFVKRDGIEATFANIGSTSLYKVAEETRYINEKINVQLNAIYGNTTNKLNWFVGLDGTFANYNENYILPDRFIDYQSLNLGAFISALRPIGKSILNLEFKANYLQILNSDYSWDNVKTNSGIYTMLSDNYEYLSSGTFIISAAARADLPMTSKINLFLKAKATQGTYSSRGNISELAFTVGCNF</sequence>
<dbReference type="EMBL" id="OCMT01000001">
    <property type="protein sequence ID" value="SOD12188.1"/>
    <property type="molecule type" value="Genomic_DNA"/>
</dbReference>
<reference evidence="4" key="1">
    <citation type="submission" date="2017-09" db="EMBL/GenBank/DDBJ databases">
        <authorList>
            <person name="Varghese N."/>
            <person name="Submissions S."/>
        </authorList>
    </citation>
    <scope>NUCLEOTIDE SEQUENCE [LARGE SCALE GENOMIC DNA]</scope>
    <source>
        <strain evidence="4">CGMCC 1.12803</strain>
    </source>
</reference>
<dbReference type="Pfam" id="PF21012">
    <property type="entry name" value="DUF6850"/>
    <property type="match status" value="1"/>
</dbReference>
<protein>
    <recommendedName>
        <fullName evidence="2">DUF6850 domain-containing protein</fullName>
    </recommendedName>
</protein>
<proteinExistence type="predicted"/>
<gene>
    <name evidence="3" type="ORF">SAMN06297358_0538</name>
</gene>
<name>A0A285ZRC9_9SPHI</name>
<feature type="signal peptide" evidence="1">
    <location>
        <begin position="1"/>
        <end position="20"/>
    </location>
</feature>
<dbReference type="OrthoDB" id="1025008at2"/>
<accession>A0A285ZRC9</accession>
<organism evidence="3 4">
    <name type="scientific">Pedobacter xixiisoli</name>
    <dbReference type="NCBI Taxonomy" id="1476464"/>
    <lineage>
        <taxon>Bacteria</taxon>
        <taxon>Pseudomonadati</taxon>
        <taxon>Bacteroidota</taxon>
        <taxon>Sphingobacteriia</taxon>
        <taxon>Sphingobacteriales</taxon>
        <taxon>Sphingobacteriaceae</taxon>
        <taxon>Pedobacter</taxon>
    </lineage>
</organism>
<keyword evidence="4" id="KW-1185">Reference proteome</keyword>